<dbReference type="InterPro" id="IPR022104">
    <property type="entry name" value="DUF3644"/>
</dbReference>
<comment type="caution">
    <text evidence="2">The sequence shown here is derived from an EMBL/GenBank/DDBJ whole genome shotgun (WGS) entry which is preliminary data.</text>
</comment>
<protein>
    <recommendedName>
        <fullName evidence="1">DUF3644 domain-containing protein</fullName>
    </recommendedName>
</protein>
<name>A0ABQ6K3Y9_9MICO</name>
<dbReference type="Pfam" id="PF12358">
    <property type="entry name" value="DUF3644"/>
    <property type="match status" value="1"/>
</dbReference>
<gene>
    <name evidence="2" type="ORF">GCM10025881_14960</name>
</gene>
<evidence type="ECO:0000313" key="3">
    <source>
        <dbReference type="Proteomes" id="UP001157034"/>
    </source>
</evidence>
<organism evidence="2 3">
    <name type="scientific">Pseudolysinimonas kribbensis</name>
    <dbReference type="NCBI Taxonomy" id="433641"/>
    <lineage>
        <taxon>Bacteria</taxon>
        <taxon>Bacillati</taxon>
        <taxon>Actinomycetota</taxon>
        <taxon>Actinomycetes</taxon>
        <taxon>Micrococcales</taxon>
        <taxon>Microbacteriaceae</taxon>
        <taxon>Pseudolysinimonas</taxon>
    </lineage>
</organism>
<evidence type="ECO:0000259" key="1">
    <source>
        <dbReference type="Pfam" id="PF12358"/>
    </source>
</evidence>
<feature type="domain" description="DUF3644" evidence="1">
    <location>
        <begin position="29"/>
        <end position="131"/>
    </location>
</feature>
<dbReference type="Proteomes" id="UP001157034">
    <property type="component" value="Unassembled WGS sequence"/>
</dbReference>
<reference evidence="3" key="1">
    <citation type="journal article" date="2019" name="Int. J. Syst. Evol. Microbiol.">
        <title>The Global Catalogue of Microorganisms (GCM) 10K type strain sequencing project: providing services to taxonomists for standard genome sequencing and annotation.</title>
        <authorList>
            <consortium name="The Broad Institute Genomics Platform"/>
            <consortium name="The Broad Institute Genome Sequencing Center for Infectious Disease"/>
            <person name="Wu L."/>
            <person name="Ma J."/>
        </authorList>
    </citation>
    <scope>NUCLEOTIDE SEQUENCE [LARGE SCALE GENOMIC DNA]</scope>
    <source>
        <strain evidence="3">NBRC 108894</strain>
    </source>
</reference>
<sequence length="383" mass="42116">MPKTIVIGTAESRGDTDAVRMRRQAAMYLESAIESLVLAIELFNRPSPIARDHAVPMLLGHSFEMLLKSIIFQARRTVRDRGDELTYSLARCIGIAADDLQIISKDERALIAALKQDRDCATHDSISMSEQLLWVHMRSGISVIRRLLRDELQLDLTDLLPGRVIPVSTEPPHELHALVEDELATIAALLAPGTRKGPEARARLRPLLSLDGAATGRVDPPTEAEVARAEAALRARTEWTRVLPGLATLSVTPVAPDGDAQEVILRVGRGAEAIPVRKARRDEEALAYRSMDPFEEYGGRLREFGSRLGITQQQGYALIEHLAIKDDDAAYFCRKTKNGNVQYQGLSARAYDLGRKAIAAGVDLDAITARYNVAHARRAPGAR</sequence>
<dbReference type="EMBL" id="BSVB01000001">
    <property type="protein sequence ID" value="GMA94672.1"/>
    <property type="molecule type" value="Genomic_DNA"/>
</dbReference>
<accession>A0ABQ6K3Y9</accession>
<evidence type="ECO:0000313" key="2">
    <source>
        <dbReference type="EMBL" id="GMA94672.1"/>
    </source>
</evidence>
<keyword evidence="3" id="KW-1185">Reference proteome</keyword>
<proteinExistence type="predicted"/>